<dbReference type="CDD" id="cd00568">
    <property type="entry name" value="TPP_enzymes"/>
    <property type="match status" value="1"/>
</dbReference>
<dbReference type="SUPFAM" id="SSF52467">
    <property type="entry name" value="DHS-like NAD/FAD-binding domain"/>
    <property type="match status" value="1"/>
</dbReference>
<sequence length="552" mass="60476">MKIHYQPQLLTSAQAIVKCIKIEEIPNVFCVPGESYLPVMDAIFDEPSIELISTRHEGGAAFMAEGFAKASGKPAVVLATRGVGGANLAIGVHTAYQDSTPMVVFLGQVHSQFKGREGFQEVDLERFFGPISKWTVEIQEPSRVPELVQRAFRISQTGRPGPVVISLPEDLLSKKAEMVFTRAAVKPAPSPSLREVHEIEQRLQEAERPVVIAGGGVKNSGAEEELIKFATTFSLPVLSAFRRHDVFPNNHPLYAGHLGLGGNPNIVNTIQEADTVVAIGTRLSEVTTQDYSLLGRDQTLVHIDIDYETLGKVYPPDVGVVSDAKEALQRLASIHAPTKWTAWSKARRQAYVDSTLAIKGKETTNQKMISILQNRLPAGTILTNDAGNFAGWLHTFFQFNQKNTYIGPTSGAMGYGMPAALGVKIAQPNRTVVSLSGDGGFMMTMQELETAVRYSIPVISIVFNNGMYGTIRMHQEIHFPYKKIGTDLGHVPFSKMAKELGAIGFYVETPKEFEQALTKAIYAEKPVVIEVESDPEQISVASTIQQIRDRSN</sequence>
<dbReference type="InterPro" id="IPR012001">
    <property type="entry name" value="Thiamin_PyroP_enz_TPP-bd_dom"/>
</dbReference>
<evidence type="ECO:0000259" key="6">
    <source>
        <dbReference type="Pfam" id="PF02776"/>
    </source>
</evidence>
<comment type="similarity">
    <text evidence="1 3">Belongs to the TPP enzyme family.</text>
</comment>
<dbReference type="Proteomes" id="UP000660110">
    <property type="component" value="Unassembled WGS sequence"/>
</dbReference>
<evidence type="ECO:0000256" key="3">
    <source>
        <dbReference type="RuleBase" id="RU362132"/>
    </source>
</evidence>
<evidence type="ECO:0000256" key="2">
    <source>
        <dbReference type="ARBA" id="ARBA00023052"/>
    </source>
</evidence>
<dbReference type="InterPro" id="IPR029061">
    <property type="entry name" value="THDP-binding"/>
</dbReference>
<proteinExistence type="inferred from homology"/>
<keyword evidence="2 3" id="KW-0786">Thiamine pyrophosphate</keyword>
<dbReference type="GO" id="GO:0009097">
    <property type="term" value="P:isoleucine biosynthetic process"/>
    <property type="evidence" value="ECO:0007669"/>
    <property type="project" value="TreeGrafter"/>
</dbReference>
<gene>
    <name evidence="7" type="ORF">GCM10010954_09990</name>
</gene>
<dbReference type="EMBL" id="BMEL01000001">
    <property type="protein sequence ID" value="GGF13286.1"/>
    <property type="molecule type" value="Genomic_DNA"/>
</dbReference>
<feature type="domain" description="Thiamine pyrophosphate enzyme N-terminal TPP-binding" evidence="6">
    <location>
        <begin position="11"/>
        <end position="124"/>
    </location>
</feature>
<organism evidence="7 8">
    <name type="scientific">Halobacillus andaensis</name>
    <dbReference type="NCBI Taxonomy" id="1176239"/>
    <lineage>
        <taxon>Bacteria</taxon>
        <taxon>Bacillati</taxon>
        <taxon>Bacillota</taxon>
        <taxon>Bacilli</taxon>
        <taxon>Bacillales</taxon>
        <taxon>Bacillaceae</taxon>
        <taxon>Halobacillus</taxon>
    </lineage>
</organism>
<dbReference type="AlphaFoldDB" id="A0A917B0Q5"/>
<dbReference type="SUPFAM" id="SSF52518">
    <property type="entry name" value="Thiamin diphosphate-binding fold (THDP-binding)"/>
    <property type="match status" value="2"/>
</dbReference>
<protein>
    <submittedName>
        <fullName evidence="7">Thiamine pyrophosphate protein</fullName>
    </submittedName>
</protein>
<dbReference type="PANTHER" id="PTHR18968:SF120">
    <property type="entry name" value="ACETOLACTATE SYNTHASE LARGE SUBUNIT"/>
    <property type="match status" value="1"/>
</dbReference>
<dbReference type="PROSITE" id="PS00187">
    <property type="entry name" value="TPP_ENZYMES"/>
    <property type="match status" value="1"/>
</dbReference>
<accession>A0A917B0Q5</accession>
<comment type="caution">
    <text evidence="7">The sequence shown here is derived from an EMBL/GenBank/DDBJ whole genome shotgun (WGS) entry which is preliminary data.</text>
</comment>
<dbReference type="Pfam" id="PF02775">
    <property type="entry name" value="TPP_enzyme_C"/>
    <property type="match status" value="1"/>
</dbReference>
<dbReference type="Gene3D" id="3.40.50.970">
    <property type="match status" value="2"/>
</dbReference>
<dbReference type="RefSeq" id="WP_245345287.1">
    <property type="nucleotide sequence ID" value="NZ_BMEL01000001.1"/>
</dbReference>
<dbReference type="InterPro" id="IPR000399">
    <property type="entry name" value="TPP-bd_CS"/>
</dbReference>
<dbReference type="Gene3D" id="3.40.50.1220">
    <property type="entry name" value="TPP-binding domain"/>
    <property type="match status" value="1"/>
</dbReference>
<dbReference type="Pfam" id="PF02776">
    <property type="entry name" value="TPP_enzyme_N"/>
    <property type="match status" value="1"/>
</dbReference>
<dbReference type="GO" id="GO:0009099">
    <property type="term" value="P:L-valine biosynthetic process"/>
    <property type="evidence" value="ECO:0007669"/>
    <property type="project" value="TreeGrafter"/>
</dbReference>
<dbReference type="NCBIfam" id="NF006052">
    <property type="entry name" value="PRK08199.1"/>
    <property type="match status" value="1"/>
</dbReference>
<evidence type="ECO:0000259" key="4">
    <source>
        <dbReference type="Pfam" id="PF00205"/>
    </source>
</evidence>
<dbReference type="CDD" id="cd07035">
    <property type="entry name" value="TPP_PYR_POX_like"/>
    <property type="match status" value="1"/>
</dbReference>
<dbReference type="PANTHER" id="PTHR18968">
    <property type="entry name" value="THIAMINE PYROPHOSPHATE ENZYMES"/>
    <property type="match status" value="1"/>
</dbReference>
<evidence type="ECO:0000313" key="8">
    <source>
        <dbReference type="Proteomes" id="UP000660110"/>
    </source>
</evidence>
<reference evidence="7" key="1">
    <citation type="journal article" date="2014" name="Int. J. Syst. Evol. Microbiol.">
        <title>Complete genome sequence of Corynebacterium casei LMG S-19264T (=DSM 44701T), isolated from a smear-ripened cheese.</title>
        <authorList>
            <consortium name="US DOE Joint Genome Institute (JGI-PGF)"/>
            <person name="Walter F."/>
            <person name="Albersmeier A."/>
            <person name="Kalinowski J."/>
            <person name="Ruckert C."/>
        </authorList>
    </citation>
    <scope>NUCLEOTIDE SEQUENCE</scope>
    <source>
        <strain evidence="7">CGMCC 1.12153</strain>
    </source>
</reference>
<evidence type="ECO:0000259" key="5">
    <source>
        <dbReference type="Pfam" id="PF02775"/>
    </source>
</evidence>
<name>A0A917B0Q5_HALAA</name>
<evidence type="ECO:0000313" key="7">
    <source>
        <dbReference type="EMBL" id="GGF13286.1"/>
    </source>
</evidence>
<dbReference type="FunFam" id="3.40.50.970:FF:000007">
    <property type="entry name" value="Acetolactate synthase"/>
    <property type="match status" value="1"/>
</dbReference>
<dbReference type="GO" id="GO:0030976">
    <property type="term" value="F:thiamine pyrophosphate binding"/>
    <property type="evidence" value="ECO:0007669"/>
    <property type="project" value="InterPro"/>
</dbReference>
<feature type="domain" description="Thiamine pyrophosphate enzyme central" evidence="4">
    <location>
        <begin position="198"/>
        <end position="331"/>
    </location>
</feature>
<dbReference type="InterPro" id="IPR029035">
    <property type="entry name" value="DHS-like_NAD/FAD-binding_dom"/>
</dbReference>
<reference evidence="7" key="2">
    <citation type="submission" date="2020-09" db="EMBL/GenBank/DDBJ databases">
        <authorList>
            <person name="Sun Q."/>
            <person name="Zhou Y."/>
        </authorList>
    </citation>
    <scope>NUCLEOTIDE SEQUENCE</scope>
    <source>
        <strain evidence="7">CGMCC 1.12153</strain>
    </source>
</reference>
<dbReference type="InterPro" id="IPR012000">
    <property type="entry name" value="Thiamin_PyroP_enz_cen_dom"/>
</dbReference>
<dbReference type="InterPro" id="IPR011766">
    <property type="entry name" value="TPP_enzyme_TPP-bd"/>
</dbReference>
<dbReference type="Pfam" id="PF00205">
    <property type="entry name" value="TPP_enzyme_M"/>
    <property type="match status" value="1"/>
</dbReference>
<keyword evidence="8" id="KW-1185">Reference proteome</keyword>
<dbReference type="GO" id="GO:0005948">
    <property type="term" value="C:acetolactate synthase complex"/>
    <property type="evidence" value="ECO:0007669"/>
    <property type="project" value="TreeGrafter"/>
</dbReference>
<dbReference type="GO" id="GO:0003984">
    <property type="term" value="F:acetolactate synthase activity"/>
    <property type="evidence" value="ECO:0007669"/>
    <property type="project" value="TreeGrafter"/>
</dbReference>
<dbReference type="InterPro" id="IPR045229">
    <property type="entry name" value="TPP_enz"/>
</dbReference>
<feature type="domain" description="Thiamine pyrophosphate enzyme TPP-binding" evidence="5">
    <location>
        <begin position="385"/>
        <end position="531"/>
    </location>
</feature>
<evidence type="ECO:0000256" key="1">
    <source>
        <dbReference type="ARBA" id="ARBA00007812"/>
    </source>
</evidence>
<dbReference type="GO" id="GO:0050660">
    <property type="term" value="F:flavin adenine dinucleotide binding"/>
    <property type="evidence" value="ECO:0007669"/>
    <property type="project" value="TreeGrafter"/>
</dbReference>
<dbReference type="GO" id="GO:0000287">
    <property type="term" value="F:magnesium ion binding"/>
    <property type="evidence" value="ECO:0007669"/>
    <property type="project" value="InterPro"/>
</dbReference>